<evidence type="ECO:0000256" key="8">
    <source>
        <dbReference type="SAM" id="SignalP"/>
    </source>
</evidence>
<dbReference type="RefSeq" id="WP_243835609.1">
    <property type="nucleotide sequence ID" value="NZ_CP038012.1"/>
</dbReference>
<dbReference type="AlphaFoldDB" id="A0A380BFC3"/>
<protein>
    <submittedName>
        <fullName evidence="9">Maltose-binding periplasmic proteins/domains</fullName>
    </submittedName>
</protein>
<dbReference type="InterPro" id="IPR050490">
    <property type="entry name" value="Bact_solute-bd_prot1"/>
</dbReference>
<gene>
    <name evidence="9" type="ORF">NCTC4822_00651</name>
</gene>
<name>A0A380BFC3_SPOPA</name>
<sequence>MKNRKSFFRIVSIMLVAVLALVGCSSSNDSGNDKEKSSEDQVTVDIFQFKVEIKDQFEDLVKVYEDENPGVKINVKTVGGGNDYGGTLKAAFASGDEPAIFNVGGPSDVEEYRAYLADLADTAAAEAALDGTLTAVQEDAKVLGLPFNQEGYGLIYNKNVFEEAGINVEDIVTFEDLQNVVETLDKQKEELGLDAVFALPAKELWVLGDHISNMFIAPEFNNDIQEAYHAETIALEKGDELKRYLDLQNKYSVQPILSLDYSQQVEQLFSLEKVAMIQQGNWVYNSVYDMDPDFAENGIGILSVPVEGFEGHIPAGVPMFWAVNDKKDDKVVQASKDFLDWLYTSETGKNAVLEDFKFIPAYKDYDAEKISDPLSKQIYEFAEVGKTIEGWVYQATPTGWNQETLGVNIQKYLSGDMEWDEVISKSIEKWEAERQ</sequence>
<keyword evidence="10" id="KW-1185">Reference proteome</keyword>
<dbReference type="EMBL" id="UGYZ01000002">
    <property type="protein sequence ID" value="SUI99519.1"/>
    <property type="molecule type" value="Genomic_DNA"/>
</dbReference>
<keyword evidence="6" id="KW-0564">Palmitate</keyword>
<evidence type="ECO:0000313" key="10">
    <source>
        <dbReference type="Proteomes" id="UP000254519"/>
    </source>
</evidence>
<evidence type="ECO:0000256" key="3">
    <source>
        <dbReference type="ARBA" id="ARBA00022475"/>
    </source>
</evidence>
<dbReference type="InterPro" id="IPR006059">
    <property type="entry name" value="SBP"/>
</dbReference>
<comment type="similarity">
    <text evidence="1">Belongs to the bacterial solute-binding protein 1 family.</text>
</comment>
<evidence type="ECO:0000256" key="5">
    <source>
        <dbReference type="ARBA" id="ARBA00023136"/>
    </source>
</evidence>
<dbReference type="Pfam" id="PF01547">
    <property type="entry name" value="SBP_bac_1"/>
    <property type="match status" value="1"/>
</dbReference>
<keyword evidence="2" id="KW-0813">Transport</keyword>
<evidence type="ECO:0000256" key="1">
    <source>
        <dbReference type="ARBA" id="ARBA00008520"/>
    </source>
</evidence>
<keyword evidence="3" id="KW-1003">Cell membrane</keyword>
<dbReference type="Proteomes" id="UP000254519">
    <property type="component" value="Unassembled WGS sequence"/>
</dbReference>
<dbReference type="Gene3D" id="3.40.190.10">
    <property type="entry name" value="Periplasmic binding protein-like II"/>
    <property type="match status" value="2"/>
</dbReference>
<evidence type="ECO:0000256" key="7">
    <source>
        <dbReference type="ARBA" id="ARBA00023288"/>
    </source>
</evidence>
<organism evidence="9 10">
    <name type="scientific">Sporosarcina pasteurii</name>
    <name type="common">Bacillus pasteurii</name>
    <dbReference type="NCBI Taxonomy" id="1474"/>
    <lineage>
        <taxon>Bacteria</taxon>
        <taxon>Bacillati</taxon>
        <taxon>Bacillota</taxon>
        <taxon>Bacilli</taxon>
        <taxon>Bacillales</taxon>
        <taxon>Caryophanaceae</taxon>
        <taxon>Sporosarcina</taxon>
    </lineage>
</organism>
<evidence type="ECO:0000313" key="9">
    <source>
        <dbReference type="EMBL" id="SUI99519.1"/>
    </source>
</evidence>
<keyword evidence="7" id="KW-0449">Lipoprotein</keyword>
<reference evidence="9 10" key="1">
    <citation type="submission" date="2018-06" db="EMBL/GenBank/DDBJ databases">
        <authorList>
            <consortium name="Pathogen Informatics"/>
            <person name="Doyle S."/>
        </authorList>
    </citation>
    <scope>NUCLEOTIDE SEQUENCE [LARGE SCALE GENOMIC DNA]</scope>
    <source>
        <strain evidence="10">ATCC 11859 / DSM 33 / NCIB 8841 / NCTC 4822</strain>
    </source>
</reference>
<evidence type="ECO:0000256" key="6">
    <source>
        <dbReference type="ARBA" id="ARBA00023139"/>
    </source>
</evidence>
<proteinExistence type="inferred from homology"/>
<feature type="signal peptide" evidence="8">
    <location>
        <begin position="1"/>
        <end position="30"/>
    </location>
</feature>
<evidence type="ECO:0000256" key="4">
    <source>
        <dbReference type="ARBA" id="ARBA00022729"/>
    </source>
</evidence>
<dbReference type="PROSITE" id="PS01037">
    <property type="entry name" value="SBP_BACTERIAL_1"/>
    <property type="match status" value="1"/>
</dbReference>
<dbReference type="InterPro" id="IPR006061">
    <property type="entry name" value="SBP_1_CS"/>
</dbReference>
<keyword evidence="4 8" id="KW-0732">Signal</keyword>
<feature type="chain" id="PRO_5038928741" evidence="8">
    <location>
        <begin position="31"/>
        <end position="435"/>
    </location>
</feature>
<dbReference type="GO" id="GO:0055085">
    <property type="term" value="P:transmembrane transport"/>
    <property type="evidence" value="ECO:0007669"/>
    <property type="project" value="InterPro"/>
</dbReference>
<dbReference type="PANTHER" id="PTHR43649:SF33">
    <property type="entry name" value="POLYGALACTURONAN_RHAMNOGALACTURONAN-BINDING PROTEIN YTCQ"/>
    <property type="match status" value="1"/>
</dbReference>
<dbReference type="SUPFAM" id="SSF53850">
    <property type="entry name" value="Periplasmic binding protein-like II"/>
    <property type="match status" value="1"/>
</dbReference>
<accession>A0A380BFC3</accession>
<dbReference type="PROSITE" id="PS51257">
    <property type="entry name" value="PROKAR_LIPOPROTEIN"/>
    <property type="match status" value="1"/>
</dbReference>
<evidence type="ECO:0000256" key="2">
    <source>
        <dbReference type="ARBA" id="ARBA00022448"/>
    </source>
</evidence>
<keyword evidence="5" id="KW-0472">Membrane</keyword>
<dbReference type="PANTHER" id="PTHR43649">
    <property type="entry name" value="ARABINOSE-BINDING PROTEIN-RELATED"/>
    <property type="match status" value="1"/>
</dbReference>